<accession>A0A1N7BJH1</accession>
<dbReference type="InterPro" id="IPR011042">
    <property type="entry name" value="6-blade_b-propeller_TolB-like"/>
</dbReference>
<keyword evidence="1" id="KW-0472">Membrane</keyword>
<dbReference type="AlphaFoldDB" id="A0A1N7BJH1"/>
<dbReference type="Pfam" id="PF14269">
    <property type="entry name" value="Arylsulfotran_2"/>
    <property type="match status" value="1"/>
</dbReference>
<sequence length="489" mass="54772">MISISKRRLRALFAALLMLSVLTVGYGVATSWTETTFESYIDGSDVDREAQVAPEADGITVIATDSNSWRGQASEGPRARAELVALNPDGTVMYYNDSHTRYWDVDPVPGTDATVEYSYADHLEGNQCPSADEWNASDYGVDQETWDTYYDTHGDINACTFNGVERVNLSTGEVEDVWGHPTPGKEASRYHDVDRINETHLVVADIYLDGVFVVNTESDDIVWRWNASDDFDPEATGGPYPKDWSHINDVEVLEDGRITVSPRNLDRVVFLSPDNHSAIKSDTLGEEDNYDILYEQHNPDYVNESNGGPAEIVADSENNRVIEYQRNGNGEWEQSWIWRDGRMQWPRDADRLPNGHTLIGDSNGNRVFEVDENGKVVWQLNIAFPYEVERLGTGDESAGGPSAQSADIASRTGNVGDQFWIAVKNFIPGKYLNGLMYITPVWMGVPEVFAIALGFVTALVWGGIEANWYRKRRSEITSDHPEEQEQSMD</sequence>
<dbReference type="SUPFAM" id="SSF63829">
    <property type="entry name" value="Calcium-dependent phosphotriesterase"/>
    <property type="match status" value="1"/>
</dbReference>
<evidence type="ECO:0000313" key="2">
    <source>
        <dbReference type="EMBL" id="SIR51432.1"/>
    </source>
</evidence>
<keyword evidence="1" id="KW-0812">Transmembrane</keyword>
<dbReference type="GO" id="GO:0016740">
    <property type="term" value="F:transferase activity"/>
    <property type="evidence" value="ECO:0007669"/>
    <property type="project" value="UniProtKB-KW"/>
</dbReference>
<dbReference type="InterPro" id="IPR053143">
    <property type="entry name" value="Arylsulfate_ST"/>
</dbReference>
<dbReference type="Proteomes" id="UP000186914">
    <property type="component" value="Unassembled WGS sequence"/>
</dbReference>
<name>A0A1N7BJH1_9EURY</name>
<evidence type="ECO:0000256" key="1">
    <source>
        <dbReference type="SAM" id="Phobius"/>
    </source>
</evidence>
<feature type="transmembrane region" description="Helical" evidence="1">
    <location>
        <begin position="441"/>
        <end position="464"/>
    </location>
</feature>
<dbReference type="OrthoDB" id="306371at2157"/>
<organism evidence="2 3">
    <name type="scientific">Haladaptatus litoreus</name>
    <dbReference type="NCBI Taxonomy" id="553468"/>
    <lineage>
        <taxon>Archaea</taxon>
        <taxon>Methanobacteriati</taxon>
        <taxon>Methanobacteriota</taxon>
        <taxon>Stenosarchaea group</taxon>
        <taxon>Halobacteria</taxon>
        <taxon>Halobacteriales</taxon>
        <taxon>Haladaptataceae</taxon>
        <taxon>Haladaptatus</taxon>
    </lineage>
</organism>
<gene>
    <name evidence="2" type="ORF">SAMN05421858_2588</name>
</gene>
<dbReference type="EMBL" id="FTNO01000002">
    <property type="protein sequence ID" value="SIR51432.1"/>
    <property type="molecule type" value="Genomic_DNA"/>
</dbReference>
<dbReference type="PANTHER" id="PTHR35340">
    <property type="entry name" value="PQQ ENZYME REPEAT PROTEIN-RELATED"/>
    <property type="match status" value="1"/>
</dbReference>
<dbReference type="InterPro" id="IPR039535">
    <property type="entry name" value="ASST-like"/>
</dbReference>
<proteinExistence type="predicted"/>
<dbReference type="PANTHER" id="PTHR35340:SF5">
    <property type="entry name" value="ASST-DOMAIN-CONTAINING PROTEIN"/>
    <property type="match status" value="1"/>
</dbReference>
<protein>
    <submittedName>
        <fullName evidence="2">Arylsulfotransferase (ASST)</fullName>
    </submittedName>
</protein>
<keyword evidence="3" id="KW-1185">Reference proteome</keyword>
<reference evidence="3" key="1">
    <citation type="submission" date="2017-01" db="EMBL/GenBank/DDBJ databases">
        <authorList>
            <person name="Varghese N."/>
            <person name="Submissions S."/>
        </authorList>
    </citation>
    <scope>NUCLEOTIDE SEQUENCE [LARGE SCALE GENOMIC DNA]</scope>
    <source>
        <strain evidence="3">CGMCC 1.7737</strain>
    </source>
</reference>
<dbReference type="Gene3D" id="2.120.10.30">
    <property type="entry name" value="TolB, C-terminal domain"/>
    <property type="match status" value="1"/>
</dbReference>
<evidence type="ECO:0000313" key="3">
    <source>
        <dbReference type="Proteomes" id="UP000186914"/>
    </source>
</evidence>
<dbReference type="RefSeq" id="WP_076430604.1">
    <property type="nucleotide sequence ID" value="NZ_FTNO01000002.1"/>
</dbReference>
<keyword evidence="2" id="KW-0808">Transferase</keyword>
<keyword evidence="1" id="KW-1133">Transmembrane helix</keyword>